<keyword evidence="2" id="KW-0805">Transcription regulation</keyword>
<evidence type="ECO:0000256" key="2">
    <source>
        <dbReference type="ARBA" id="ARBA00023015"/>
    </source>
</evidence>
<dbReference type="AlphaFoldDB" id="A0A2P2K407"/>
<feature type="domain" description="BHLH" evidence="6">
    <location>
        <begin position="7"/>
        <end position="60"/>
    </location>
</feature>
<dbReference type="InterPro" id="IPR015660">
    <property type="entry name" value="MASH1/Ascl1a-like"/>
</dbReference>
<keyword evidence="5" id="KW-0175">Coiled coil</keyword>
<dbReference type="GO" id="GO:0000977">
    <property type="term" value="F:RNA polymerase II transcription regulatory region sequence-specific DNA binding"/>
    <property type="evidence" value="ECO:0007669"/>
    <property type="project" value="TreeGrafter"/>
</dbReference>
<dbReference type="PANTHER" id="PTHR13935:SF46">
    <property type="entry name" value="TRANSCRIPTION FACTOR BHLH167-RELATED"/>
    <property type="match status" value="1"/>
</dbReference>
<evidence type="ECO:0000313" key="7">
    <source>
        <dbReference type="EMBL" id="MBX00419.1"/>
    </source>
</evidence>
<evidence type="ECO:0000259" key="6">
    <source>
        <dbReference type="PROSITE" id="PS50888"/>
    </source>
</evidence>
<dbReference type="InterPro" id="IPR036638">
    <property type="entry name" value="HLH_DNA-bd_sf"/>
</dbReference>
<accession>A0A2P2K407</accession>
<keyword evidence="4" id="KW-0539">Nucleus</keyword>
<proteinExistence type="predicted"/>
<dbReference type="PANTHER" id="PTHR13935">
    <property type="entry name" value="ACHAETE-SCUTE TRANSCRIPTION FACTOR-RELATED"/>
    <property type="match status" value="1"/>
</dbReference>
<keyword evidence="3" id="KW-0804">Transcription</keyword>
<dbReference type="Gene3D" id="4.10.280.10">
    <property type="entry name" value="Helix-loop-helix DNA-binding domain"/>
    <property type="match status" value="1"/>
</dbReference>
<dbReference type="InterPro" id="IPR011598">
    <property type="entry name" value="bHLH_dom"/>
</dbReference>
<dbReference type="PROSITE" id="PS50888">
    <property type="entry name" value="BHLH"/>
    <property type="match status" value="1"/>
</dbReference>
<feature type="coiled-coil region" evidence="5">
    <location>
        <begin position="50"/>
        <end position="77"/>
    </location>
</feature>
<dbReference type="EMBL" id="GGEC01019935">
    <property type="protein sequence ID" value="MBX00419.1"/>
    <property type="molecule type" value="Transcribed_RNA"/>
</dbReference>
<evidence type="ECO:0000256" key="3">
    <source>
        <dbReference type="ARBA" id="ARBA00023163"/>
    </source>
</evidence>
<comment type="subcellular location">
    <subcellularLocation>
        <location evidence="1">Nucleus</location>
    </subcellularLocation>
</comment>
<dbReference type="GO" id="GO:0046983">
    <property type="term" value="F:protein dimerization activity"/>
    <property type="evidence" value="ECO:0007669"/>
    <property type="project" value="InterPro"/>
</dbReference>
<evidence type="ECO:0000256" key="1">
    <source>
        <dbReference type="ARBA" id="ARBA00004123"/>
    </source>
</evidence>
<dbReference type="SUPFAM" id="SSF47459">
    <property type="entry name" value="HLH, helix-loop-helix DNA-binding domain"/>
    <property type="match status" value="1"/>
</dbReference>
<dbReference type="GO" id="GO:0000981">
    <property type="term" value="F:DNA-binding transcription factor activity, RNA polymerase II-specific"/>
    <property type="evidence" value="ECO:0007669"/>
    <property type="project" value="TreeGrafter"/>
</dbReference>
<sequence>MMKRRREPKLERKTVEKNRRTHMKLLSFKLASLIPPHHCQSSNKDMVTQLDNAASYIKQLKDRIEKLKRIKEQATGSSSETEYSTATDGKLLGLRLPIVELRELGSTIEVLLISASNKNNMLPEVISILHEEGAEVVSASFTNVGDKVFHTIHAQVTIIMNAIYEPLDSFEPHQARYAS</sequence>
<protein>
    <submittedName>
        <fullName evidence="7">Uncharacterized protein LOC105128559</fullName>
    </submittedName>
</protein>
<name>A0A2P2K407_RHIMU</name>
<dbReference type="GO" id="GO:0090575">
    <property type="term" value="C:RNA polymerase II transcription regulator complex"/>
    <property type="evidence" value="ECO:0007669"/>
    <property type="project" value="TreeGrafter"/>
</dbReference>
<evidence type="ECO:0000256" key="5">
    <source>
        <dbReference type="SAM" id="Coils"/>
    </source>
</evidence>
<organism evidence="7">
    <name type="scientific">Rhizophora mucronata</name>
    <name type="common">Asiatic mangrove</name>
    <dbReference type="NCBI Taxonomy" id="61149"/>
    <lineage>
        <taxon>Eukaryota</taxon>
        <taxon>Viridiplantae</taxon>
        <taxon>Streptophyta</taxon>
        <taxon>Embryophyta</taxon>
        <taxon>Tracheophyta</taxon>
        <taxon>Spermatophyta</taxon>
        <taxon>Magnoliopsida</taxon>
        <taxon>eudicotyledons</taxon>
        <taxon>Gunneridae</taxon>
        <taxon>Pentapetalae</taxon>
        <taxon>rosids</taxon>
        <taxon>fabids</taxon>
        <taxon>Malpighiales</taxon>
        <taxon>Rhizophoraceae</taxon>
        <taxon>Rhizophora</taxon>
    </lineage>
</organism>
<reference evidence="7" key="1">
    <citation type="submission" date="2018-02" db="EMBL/GenBank/DDBJ databases">
        <title>Rhizophora mucronata_Transcriptome.</title>
        <authorList>
            <person name="Meera S.P."/>
            <person name="Sreeshan A."/>
            <person name="Augustine A."/>
        </authorList>
    </citation>
    <scope>NUCLEOTIDE SEQUENCE</scope>
    <source>
        <tissue evidence="7">Leaf</tissue>
    </source>
</reference>
<evidence type="ECO:0000256" key="4">
    <source>
        <dbReference type="ARBA" id="ARBA00023242"/>
    </source>
</evidence>